<comment type="caution">
    <text evidence="3">The sequence shown here is derived from an EMBL/GenBank/DDBJ whole genome shotgun (WGS) entry which is preliminary data.</text>
</comment>
<evidence type="ECO:0000313" key="4">
    <source>
        <dbReference type="Proteomes" id="UP000241394"/>
    </source>
</evidence>
<dbReference type="InterPro" id="IPR046349">
    <property type="entry name" value="C1-like_sf"/>
</dbReference>
<dbReference type="SUPFAM" id="SSF57889">
    <property type="entry name" value="Cysteine-rich domain"/>
    <property type="match status" value="3"/>
</dbReference>
<accession>A0A2R6QKU4</accession>
<reference evidence="4" key="2">
    <citation type="journal article" date="2018" name="BMC Genomics">
        <title>A manually annotated Actinidia chinensis var. chinensis (kiwifruit) genome highlights the challenges associated with draft genomes and gene prediction in plants.</title>
        <authorList>
            <person name="Pilkington S.M."/>
            <person name="Crowhurst R."/>
            <person name="Hilario E."/>
            <person name="Nardozza S."/>
            <person name="Fraser L."/>
            <person name="Peng Y."/>
            <person name="Gunaseelan K."/>
            <person name="Simpson R."/>
            <person name="Tahir J."/>
            <person name="Deroles S.C."/>
            <person name="Templeton K."/>
            <person name="Luo Z."/>
            <person name="Davy M."/>
            <person name="Cheng C."/>
            <person name="McNeilage M."/>
            <person name="Scaglione D."/>
            <person name="Liu Y."/>
            <person name="Zhang Q."/>
            <person name="Datson P."/>
            <person name="De Silva N."/>
            <person name="Gardiner S.E."/>
            <person name="Bassett H."/>
            <person name="Chagne D."/>
            <person name="McCallum J."/>
            <person name="Dzierzon H."/>
            <person name="Deng C."/>
            <person name="Wang Y.Y."/>
            <person name="Barron L."/>
            <person name="Manako K."/>
            <person name="Bowen J."/>
            <person name="Foster T.M."/>
            <person name="Erridge Z.A."/>
            <person name="Tiffin H."/>
            <person name="Waite C.N."/>
            <person name="Davies K.M."/>
            <person name="Grierson E.P."/>
            <person name="Laing W.A."/>
            <person name="Kirk R."/>
            <person name="Chen X."/>
            <person name="Wood M."/>
            <person name="Montefiori M."/>
            <person name="Brummell D.A."/>
            <person name="Schwinn K.E."/>
            <person name="Catanach A."/>
            <person name="Fullerton C."/>
            <person name="Li D."/>
            <person name="Meiyalaghan S."/>
            <person name="Nieuwenhuizen N."/>
            <person name="Read N."/>
            <person name="Prakash R."/>
            <person name="Hunter D."/>
            <person name="Zhang H."/>
            <person name="McKenzie M."/>
            <person name="Knabel M."/>
            <person name="Harris A."/>
            <person name="Allan A.C."/>
            <person name="Gleave A."/>
            <person name="Chen A."/>
            <person name="Janssen B.J."/>
            <person name="Plunkett B."/>
            <person name="Ampomah-Dwamena C."/>
            <person name="Voogd C."/>
            <person name="Leif D."/>
            <person name="Lafferty D."/>
            <person name="Souleyre E.J.F."/>
            <person name="Varkonyi-Gasic E."/>
            <person name="Gambi F."/>
            <person name="Hanley J."/>
            <person name="Yao J.L."/>
            <person name="Cheung J."/>
            <person name="David K.M."/>
            <person name="Warren B."/>
            <person name="Marsh K."/>
            <person name="Snowden K.C."/>
            <person name="Lin-Wang K."/>
            <person name="Brian L."/>
            <person name="Martinez-Sanchez M."/>
            <person name="Wang M."/>
            <person name="Ileperuma N."/>
            <person name="Macnee N."/>
            <person name="Campin R."/>
            <person name="McAtee P."/>
            <person name="Drummond R.S.M."/>
            <person name="Espley R.V."/>
            <person name="Ireland H.S."/>
            <person name="Wu R."/>
            <person name="Atkinson R.G."/>
            <person name="Karunairetnam S."/>
            <person name="Bulley S."/>
            <person name="Chunkath S."/>
            <person name="Hanley Z."/>
            <person name="Storey R."/>
            <person name="Thrimawithana A.H."/>
            <person name="Thomson S."/>
            <person name="David C."/>
            <person name="Testolin R."/>
            <person name="Huang H."/>
            <person name="Hellens R.P."/>
            <person name="Schaffer R.J."/>
        </authorList>
    </citation>
    <scope>NUCLEOTIDE SEQUENCE [LARGE SCALE GENOMIC DNA]</scope>
    <source>
        <strain evidence="4">cv. Red5</strain>
    </source>
</reference>
<feature type="domain" description="DC1" evidence="2">
    <location>
        <begin position="168"/>
        <end position="214"/>
    </location>
</feature>
<evidence type="ECO:0000313" key="3">
    <source>
        <dbReference type="EMBL" id="PSS10030.1"/>
    </source>
</evidence>
<dbReference type="OMA" id="ASAHNIY"/>
<keyword evidence="1" id="KW-0677">Repeat</keyword>
<dbReference type="OrthoDB" id="1751421at2759"/>
<proteinExistence type="predicted"/>
<feature type="domain" description="DC1" evidence="2">
    <location>
        <begin position="284"/>
        <end position="339"/>
    </location>
</feature>
<dbReference type="InterPro" id="IPR004146">
    <property type="entry name" value="DC1"/>
</dbReference>
<dbReference type="Gramene" id="PSS10030">
    <property type="protein sequence ID" value="PSS10030"/>
    <property type="gene ID" value="CEY00_Acc17118"/>
</dbReference>
<feature type="domain" description="DC1" evidence="2">
    <location>
        <begin position="225"/>
        <end position="273"/>
    </location>
</feature>
<dbReference type="EMBL" id="NKQK01000015">
    <property type="protein sequence ID" value="PSS10030.1"/>
    <property type="molecule type" value="Genomic_DNA"/>
</dbReference>
<dbReference type="Proteomes" id="UP000241394">
    <property type="component" value="Chromosome LG15"/>
</dbReference>
<reference evidence="3 4" key="1">
    <citation type="submission" date="2017-07" db="EMBL/GenBank/DDBJ databases">
        <title>An improved, manually edited Actinidia chinensis var. chinensis (kiwifruit) genome highlights the challenges associated with draft genomes and gene prediction in plants.</title>
        <authorList>
            <person name="Pilkington S."/>
            <person name="Crowhurst R."/>
            <person name="Hilario E."/>
            <person name="Nardozza S."/>
            <person name="Fraser L."/>
            <person name="Peng Y."/>
            <person name="Gunaseelan K."/>
            <person name="Simpson R."/>
            <person name="Tahir J."/>
            <person name="Deroles S."/>
            <person name="Templeton K."/>
            <person name="Luo Z."/>
            <person name="Davy M."/>
            <person name="Cheng C."/>
            <person name="Mcneilage M."/>
            <person name="Scaglione D."/>
            <person name="Liu Y."/>
            <person name="Zhang Q."/>
            <person name="Datson P."/>
            <person name="De Silva N."/>
            <person name="Gardiner S."/>
            <person name="Bassett H."/>
            <person name="Chagne D."/>
            <person name="Mccallum J."/>
            <person name="Dzierzon H."/>
            <person name="Deng C."/>
            <person name="Wang Y.-Y."/>
            <person name="Barron N."/>
            <person name="Manako K."/>
            <person name="Bowen J."/>
            <person name="Foster T."/>
            <person name="Erridge Z."/>
            <person name="Tiffin H."/>
            <person name="Waite C."/>
            <person name="Davies K."/>
            <person name="Grierson E."/>
            <person name="Laing W."/>
            <person name="Kirk R."/>
            <person name="Chen X."/>
            <person name="Wood M."/>
            <person name="Montefiori M."/>
            <person name="Brummell D."/>
            <person name="Schwinn K."/>
            <person name="Catanach A."/>
            <person name="Fullerton C."/>
            <person name="Li D."/>
            <person name="Meiyalaghan S."/>
            <person name="Nieuwenhuizen N."/>
            <person name="Read N."/>
            <person name="Prakash R."/>
            <person name="Hunter D."/>
            <person name="Zhang H."/>
            <person name="Mckenzie M."/>
            <person name="Knabel M."/>
            <person name="Harris A."/>
            <person name="Allan A."/>
            <person name="Chen A."/>
            <person name="Janssen B."/>
            <person name="Plunkett B."/>
            <person name="Dwamena C."/>
            <person name="Voogd C."/>
            <person name="Leif D."/>
            <person name="Lafferty D."/>
            <person name="Souleyre E."/>
            <person name="Varkonyi-Gasic E."/>
            <person name="Gambi F."/>
            <person name="Hanley J."/>
            <person name="Yao J.-L."/>
            <person name="Cheung J."/>
            <person name="David K."/>
            <person name="Warren B."/>
            <person name="Marsh K."/>
            <person name="Snowden K."/>
            <person name="Lin-Wang K."/>
            <person name="Brian L."/>
            <person name="Martinez-Sanchez M."/>
            <person name="Wang M."/>
            <person name="Ileperuma N."/>
            <person name="Macnee N."/>
            <person name="Campin R."/>
            <person name="Mcatee P."/>
            <person name="Drummond R."/>
            <person name="Espley R."/>
            <person name="Ireland H."/>
            <person name="Wu R."/>
            <person name="Atkinson R."/>
            <person name="Karunairetnam S."/>
            <person name="Bulley S."/>
            <person name="Chunkath S."/>
            <person name="Hanley Z."/>
            <person name="Storey R."/>
            <person name="Thrimawithana A."/>
            <person name="Thomson S."/>
            <person name="David C."/>
            <person name="Testolin R."/>
        </authorList>
    </citation>
    <scope>NUCLEOTIDE SEQUENCE [LARGE SCALE GENOMIC DNA]</scope>
    <source>
        <strain evidence="4">cv. Red5</strain>
        <tissue evidence="3">Young leaf</tissue>
    </source>
</reference>
<organism evidence="3 4">
    <name type="scientific">Actinidia chinensis var. chinensis</name>
    <name type="common">Chinese soft-hair kiwi</name>
    <dbReference type="NCBI Taxonomy" id="1590841"/>
    <lineage>
        <taxon>Eukaryota</taxon>
        <taxon>Viridiplantae</taxon>
        <taxon>Streptophyta</taxon>
        <taxon>Embryophyta</taxon>
        <taxon>Tracheophyta</taxon>
        <taxon>Spermatophyta</taxon>
        <taxon>Magnoliopsida</taxon>
        <taxon>eudicotyledons</taxon>
        <taxon>Gunneridae</taxon>
        <taxon>Pentapetalae</taxon>
        <taxon>asterids</taxon>
        <taxon>Ericales</taxon>
        <taxon>Actinidiaceae</taxon>
        <taxon>Actinidia</taxon>
    </lineage>
</organism>
<gene>
    <name evidence="3" type="ORF">CEY00_Acc17118</name>
</gene>
<name>A0A2R6QKU4_ACTCC</name>
<feature type="domain" description="DC1" evidence="2">
    <location>
        <begin position="60"/>
        <end position="108"/>
    </location>
</feature>
<dbReference type="InParanoid" id="A0A2R6QKU4"/>
<keyword evidence="4" id="KW-1185">Reference proteome</keyword>
<dbReference type="Pfam" id="PF03107">
    <property type="entry name" value="C1_2"/>
    <property type="match status" value="5"/>
</dbReference>
<sequence>MDFKHFSHPHNLSFHQMPPGTETLCSGCNLAGLSNVYMCWQCQFFLHDQCFLAIRSITNPSHPSHPLSLLPSPTYPSGSFFCNSCTLVGTGFSYSCSHCDFDLHLHCANHVPQPPNHVPTHHPIPNLNYSPSHNHPQIPNLNSQIPTTHHHVMNRPNTAVDTHGVKHFSHRHPLHLSQLLAVDNINCSGCEKKISGSAYRCVEPGCKFTLHMACFGLPKELKHDSHPAHPLSLLLSPAYKEHGTFTCDACLSIGTAFSYHCSACQFDLHTNCAFLPETVRRVDHSHPLTLIYSLPFLKEDQLPKDTDATCDVCLGVVDVRKNWFYLCKECDFGTHVDCVNAKVVSPQLEESQPQSQGDLIVAALLELQMLQLQSKLSKVNVDFSLTPETISQMGKIG</sequence>
<evidence type="ECO:0000259" key="2">
    <source>
        <dbReference type="Pfam" id="PF03107"/>
    </source>
</evidence>
<feature type="domain" description="DC1" evidence="2">
    <location>
        <begin position="6"/>
        <end position="50"/>
    </location>
</feature>
<evidence type="ECO:0000256" key="1">
    <source>
        <dbReference type="ARBA" id="ARBA00022737"/>
    </source>
</evidence>
<dbReference type="STRING" id="1590841.A0A2R6QKU4"/>
<dbReference type="PANTHER" id="PTHR46288:SF27">
    <property type="entry name" value="CYSTEINE_HISTIDINE-RICH C1 DOMAIN FAMILY PROTEIN"/>
    <property type="match status" value="1"/>
</dbReference>
<protein>
    <submittedName>
        <fullName evidence="3">Nucleoredoxin</fullName>
    </submittedName>
</protein>
<dbReference type="PANTHER" id="PTHR46288">
    <property type="entry name" value="PHORBOL-ESTER/DAG-TYPE DOMAIN-CONTAINING PROTEIN"/>
    <property type="match status" value="1"/>
</dbReference>
<dbReference type="AlphaFoldDB" id="A0A2R6QKU4"/>